<organism evidence="2 3">
    <name type="scientific">Lates japonicus</name>
    <name type="common">Japanese lates</name>
    <dbReference type="NCBI Taxonomy" id="270547"/>
    <lineage>
        <taxon>Eukaryota</taxon>
        <taxon>Metazoa</taxon>
        <taxon>Chordata</taxon>
        <taxon>Craniata</taxon>
        <taxon>Vertebrata</taxon>
        <taxon>Euteleostomi</taxon>
        <taxon>Actinopterygii</taxon>
        <taxon>Neopterygii</taxon>
        <taxon>Teleostei</taxon>
        <taxon>Neoteleostei</taxon>
        <taxon>Acanthomorphata</taxon>
        <taxon>Carangaria</taxon>
        <taxon>Carangaria incertae sedis</taxon>
        <taxon>Centropomidae</taxon>
        <taxon>Lates</taxon>
    </lineage>
</organism>
<dbReference type="AlphaFoldDB" id="A0AAD3RAB6"/>
<evidence type="ECO:0000256" key="1">
    <source>
        <dbReference type="SAM" id="MobiDB-lite"/>
    </source>
</evidence>
<accession>A0AAD3RAB6</accession>
<name>A0AAD3RAB6_LATJO</name>
<protein>
    <submittedName>
        <fullName evidence="2">Myotubularin-related protein 3 isoform X1</fullName>
    </submittedName>
</protein>
<feature type="region of interest" description="Disordered" evidence="1">
    <location>
        <begin position="1"/>
        <end position="25"/>
    </location>
</feature>
<proteinExistence type="predicted"/>
<dbReference type="EMBL" id="BRZM01005080">
    <property type="protein sequence ID" value="GLD61532.1"/>
    <property type="molecule type" value="Genomic_DNA"/>
</dbReference>
<gene>
    <name evidence="2" type="ORF">AKAME5_002907700</name>
</gene>
<evidence type="ECO:0000313" key="2">
    <source>
        <dbReference type="EMBL" id="GLD61532.1"/>
    </source>
</evidence>
<keyword evidence="3" id="KW-1185">Reference proteome</keyword>
<feature type="non-terminal residue" evidence="2">
    <location>
        <position position="1"/>
    </location>
</feature>
<evidence type="ECO:0000313" key="3">
    <source>
        <dbReference type="Proteomes" id="UP001279410"/>
    </source>
</evidence>
<reference evidence="2" key="1">
    <citation type="submission" date="2022-08" db="EMBL/GenBank/DDBJ databases">
        <title>Genome sequencing of akame (Lates japonicus).</title>
        <authorList>
            <person name="Hashiguchi Y."/>
            <person name="Takahashi H."/>
        </authorList>
    </citation>
    <scope>NUCLEOTIDE SEQUENCE</scope>
    <source>
        <strain evidence="2">Kochi</strain>
    </source>
</reference>
<sequence>MWTGPGRSSLLGDPHSFTGAMEEEGQHSLECIQANQIFPKKSPVLEEENMQVPFPELHGEFTEYVGRAEDAIIAMSNYRLHIKFKESVVN</sequence>
<comment type="caution">
    <text evidence="2">The sequence shown here is derived from an EMBL/GenBank/DDBJ whole genome shotgun (WGS) entry which is preliminary data.</text>
</comment>
<dbReference type="Proteomes" id="UP001279410">
    <property type="component" value="Unassembled WGS sequence"/>
</dbReference>